<name>A0A8J5TU23_HOMAM</name>
<dbReference type="Pfam" id="PF14670">
    <property type="entry name" value="FXa_inhibition"/>
    <property type="match status" value="1"/>
</dbReference>
<comment type="caution">
    <text evidence="1">The sequence shown here is derived from an EMBL/GenBank/DDBJ whole genome shotgun (WGS) entry which is preliminary data.</text>
</comment>
<sequence length="49" mass="5151">MDDSDEGHKCGPSCSNNNGGCQHLCHPLPSGRTCSCNPGFVLDNNGRDC</sequence>
<organism evidence="1 2">
    <name type="scientific">Homarus americanus</name>
    <name type="common">American lobster</name>
    <dbReference type="NCBI Taxonomy" id="6706"/>
    <lineage>
        <taxon>Eukaryota</taxon>
        <taxon>Metazoa</taxon>
        <taxon>Ecdysozoa</taxon>
        <taxon>Arthropoda</taxon>
        <taxon>Crustacea</taxon>
        <taxon>Multicrustacea</taxon>
        <taxon>Malacostraca</taxon>
        <taxon>Eumalacostraca</taxon>
        <taxon>Eucarida</taxon>
        <taxon>Decapoda</taxon>
        <taxon>Pleocyemata</taxon>
        <taxon>Astacidea</taxon>
        <taxon>Nephropoidea</taxon>
        <taxon>Nephropidae</taxon>
        <taxon>Homarus</taxon>
    </lineage>
</organism>
<feature type="non-terminal residue" evidence="1">
    <location>
        <position position="1"/>
    </location>
</feature>
<dbReference type="Proteomes" id="UP000747542">
    <property type="component" value="Unassembled WGS sequence"/>
</dbReference>
<evidence type="ECO:0000313" key="1">
    <source>
        <dbReference type="EMBL" id="KAG7177092.1"/>
    </source>
</evidence>
<protein>
    <submittedName>
        <fullName evidence="1">Low-density lipoprotein receptor-related protein 1-like 4</fullName>
    </submittedName>
</protein>
<keyword evidence="1" id="KW-0449">Lipoprotein</keyword>
<dbReference type="Gene3D" id="2.10.25.10">
    <property type="entry name" value="Laminin"/>
    <property type="match status" value="1"/>
</dbReference>
<keyword evidence="1" id="KW-0675">Receptor</keyword>
<dbReference type="AlphaFoldDB" id="A0A8J5TU23"/>
<gene>
    <name evidence="1" type="primary">Lrp1-L4</name>
    <name evidence="1" type="ORF">Hamer_G000319</name>
</gene>
<proteinExistence type="predicted"/>
<keyword evidence="2" id="KW-1185">Reference proteome</keyword>
<accession>A0A8J5TU23</accession>
<dbReference type="SUPFAM" id="SSF57196">
    <property type="entry name" value="EGF/Laminin"/>
    <property type="match status" value="1"/>
</dbReference>
<dbReference type="EMBL" id="JAHLQT010002534">
    <property type="protein sequence ID" value="KAG7177092.1"/>
    <property type="molecule type" value="Genomic_DNA"/>
</dbReference>
<evidence type="ECO:0000313" key="2">
    <source>
        <dbReference type="Proteomes" id="UP000747542"/>
    </source>
</evidence>
<reference evidence="1" key="1">
    <citation type="journal article" date="2021" name="Sci. Adv.">
        <title>The American lobster genome reveals insights on longevity, neural, and immune adaptations.</title>
        <authorList>
            <person name="Polinski J.M."/>
            <person name="Zimin A.V."/>
            <person name="Clark K.F."/>
            <person name="Kohn A.B."/>
            <person name="Sadowski N."/>
            <person name="Timp W."/>
            <person name="Ptitsyn A."/>
            <person name="Khanna P."/>
            <person name="Romanova D.Y."/>
            <person name="Williams P."/>
            <person name="Greenwood S.J."/>
            <person name="Moroz L.L."/>
            <person name="Walt D.R."/>
            <person name="Bodnar A.G."/>
        </authorList>
    </citation>
    <scope>NUCLEOTIDE SEQUENCE</scope>
    <source>
        <strain evidence="1">GMGI-L3</strain>
    </source>
</reference>